<evidence type="ECO:0000313" key="3">
    <source>
        <dbReference type="Proteomes" id="UP001562065"/>
    </source>
</evidence>
<dbReference type="InterPro" id="IPR013783">
    <property type="entry name" value="Ig-like_fold"/>
</dbReference>
<proteinExistence type="predicted"/>
<dbReference type="RefSeq" id="WP_369454620.1">
    <property type="nucleotide sequence ID" value="NZ_JBGCUO010000001.1"/>
</dbReference>
<dbReference type="PROSITE" id="PS51208">
    <property type="entry name" value="AUTOTRANSPORTER"/>
    <property type="match status" value="1"/>
</dbReference>
<dbReference type="Pfam" id="PF03797">
    <property type="entry name" value="Autotransporter"/>
    <property type="match status" value="1"/>
</dbReference>
<dbReference type="InterPro" id="IPR006315">
    <property type="entry name" value="OM_autotransptr_brl_dom"/>
</dbReference>
<dbReference type="Gene3D" id="2.60.40.10">
    <property type="entry name" value="Immunoglobulins"/>
    <property type="match status" value="7"/>
</dbReference>
<dbReference type="EMBL" id="JBGCUO010000001">
    <property type="protein sequence ID" value="MEY1661362.1"/>
    <property type="molecule type" value="Genomic_DNA"/>
</dbReference>
<name>A0ABV4AG09_9GAMM</name>
<sequence length="1112" mass="115744">MTVEIKITAEDGVTERVYRITVTGNQTPPVQPYSLTVRPSSLPAAVAGTEYPSTRLTAGVGVPPYRFSVKQGALPRGMGLTPEGVLSGTPQESGRFSFTVSAVDANSFTGDQTFDLDIDAPQITLSPTSLPPAMLFYPYAQQLAASGGTPPYRFTSVGGPLPPGLSLGADGLISGAPTEDGIFPLTFIATDSLGFASSPTDVSLTAEHGSLSLDTHVLSVTASQPYSRQLLATGGIPPYAFSVSPGELPDGLTLAADGTLSGMATETGFFPVNIEIRDAFVRRGTSLDLTVHAPDILLSPSNLPTGVGGSAYPDTAFSAQGGQAPYTYTVVSGVLPRGMTLSAEGMLSGAPETSGRFPLGVQATDANGFTGDLNLDLDVDAPQITLSPSSLPTGVGGSAYPDTPFSTQGGQAPYTYAVVSGVLPAGMTLNVQGMLSGTPETSGHFPLDVQVMDAHGFTGDLSLDLTIDAPNITLSPSSLPDGVGGSVYPDTPFSAQGGRAPYDYTVVAGAVPRGMLLAPDGTLSGTPELSGDFPLTVSATDTLGFSGTLALQLKVDAPVISLVVPTLPSVQVDDDYGPVQLGAAGGTGPYSFAIVNGRLHTGLSLDPDGRVSGVPKDSGERVLTVSITDQFGFSGSGNVTIDVAALPVPLLQHHVLEVVAGNSAELRLTDGAQHGPFSAAAISQQPLAAAGVAELVDDGYRLRFQAAADFSGRASLQYTLTNKGGVSAPGTVSIQVIARPDPSKDAEVIGLVRAQTDAAKRLATAQIDLIGRRLEQLHHDEPARRNRFAVQVDMVPRTQPAHWEQRGSPALQDALNAMAQALSAPTGSGPAAPAGQLDELAFWSSARISFGERDDGLLDLDHTQVTWGGGADFRFSPAWTAGVGLGYGEDKTDVGDAGTRSRARSVSLALYGSYRPSPGWFVDSLLGYGRLDFDSRRHVTDTALLARGERSGGQVFAALTGGWEWQQGLRQLSPYVRLAGSHSRLDPFTEYGADWYNLQFERQTVEAVSGSAGLRLQQGWLTSWGQLTPRARVEYSHDFEGSSAAALGYADLGGAPYRLSAAPASRDLLSVEAGVGLVLGRLWTLGLDYRHSQGLDGDSRSRSIGLDASARF</sequence>
<keyword evidence="3" id="KW-1185">Reference proteome</keyword>
<dbReference type="InterPro" id="IPR005546">
    <property type="entry name" value="Autotransporte_beta"/>
</dbReference>
<dbReference type="SMART" id="SM00869">
    <property type="entry name" value="Autotransporter"/>
    <property type="match status" value="1"/>
</dbReference>
<dbReference type="InterPro" id="IPR036709">
    <property type="entry name" value="Autotransporte_beta_dom_sf"/>
</dbReference>
<dbReference type="PANTHER" id="PTHR37494">
    <property type="entry name" value="HEMAGGLUTININ"/>
    <property type="match status" value="1"/>
</dbReference>
<evidence type="ECO:0000313" key="2">
    <source>
        <dbReference type="EMBL" id="MEY1661362.1"/>
    </source>
</evidence>
<protein>
    <submittedName>
        <fullName evidence="2">Ig domain-containing protein</fullName>
    </submittedName>
</protein>
<feature type="domain" description="Autotransporter" evidence="1">
    <location>
        <begin position="835"/>
        <end position="1112"/>
    </location>
</feature>
<evidence type="ECO:0000259" key="1">
    <source>
        <dbReference type="PROSITE" id="PS51208"/>
    </source>
</evidence>
<dbReference type="Proteomes" id="UP001562065">
    <property type="component" value="Unassembled WGS sequence"/>
</dbReference>
<dbReference type="Pfam" id="PF05345">
    <property type="entry name" value="He_PIG"/>
    <property type="match status" value="7"/>
</dbReference>
<dbReference type="SUPFAM" id="SSF103515">
    <property type="entry name" value="Autotransporter"/>
    <property type="match status" value="1"/>
</dbReference>
<dbReference type="PANTHER" id="PTHR37494:SF1">
    <property type="entry name" value="STAPHYLOCOCCUS AUREUS SURFACE PROTEIN A"/>
    <property type="match status" value="1"/>
</dbReference>
<gene>
    <name evidence="2" type="ORF">AB5I84_04280</name>
</gene>
<accession>A0ABV4AG09</accession>
<reference evidence="2 3" key="1">
    <citation type="submission" date="2024-07" db="EMBL/GenBank/DDBJ databases">
        <authorList>
            <person name="Ren Q."/>
        </authorList>
    </citation>
    <scope>NUCLEOTIDE SEQUENCE [LARGE SCALE GENOMIC DNA]</scope>
    <source>
        <strain evidence="2 3">REN37</strain>
    </source>
</reference>
<comment type="caution">
    <text evidence="2">The sequence shown here is derived from an EMBL/GenBank/DDBJ whole genome shotgun (WGS) entry which is preliminary data.</text>
</comment>
<dbReference type="Gene3D" id="2.40.128.130">
    <property type="entry name" value="Autotransporter beta-domain"/>
    <property type="match status" value="1"/>
</dbReference>
<organism evidence="2 3">
    <name type="scientific">Isoalcanivorax beigongshangi</name>
    <dbReference type="NCBI Taxonomy" id="3238810"/>
    <lineage>
        <taxon>Bacteria</taxon>
        <taxon>Pseudomonadati</taxon>
        <taxon>Pseudomonadota</taxon>
        <taxon>Gammaproteobacteria</taxon>
        <taxon>Oceanospirillales</taxon>
        <taxon>Alcanivoracaceae</taxon>
        <taxon>Isoalcanivorax</taxon>
    </lineage>
</organism>
<dbReference type="NCBIfam" id="TIGR01414">
    <property type="entry name" value="autotrans_barl"/>
    <property type="match status" value="1"/>
</dbReference>